<feature type="compositionally biased region" description="Gly residues" evidence="1">
    <location>
        <begin position="356"/>
        <end position="378"/>
    </location>
</feature>
<keyword evidence="3" id="KW-1185">Reference proteome</keyword>
<dbReference type="AlphaFoldDB" id="A0A9W6BJY9"/>
<dbReference type="PANTHER" id="PTHR14614">
    <property type="entry name" value="HEPATOCELLULAR CARCINOMA-ASSOCIATED ANTIGEN"/>
    <property type="match status" value="1"/>
</dbReference>
<dbReference type="EMBL" id="BRXU01000007">
    <property type="protein sequence ID" value="GLC53180.1"/>
    <property type="molecule type" value="Genomic_DNA"/>
</dbReference>
<dbReference type="PANTHER" id="PTHR14614:SF109">
    <property type="entry name" value="RIBOSOMAL LYSINE N-METHYLTRANSFERASE 5"/>
    <property type="match status" value="1"/>
</dbReference>
<protein>
    <submittedName>
        <fullName evidence="2">Uncharacterized protein</fullName>
    </submittedName>
</protein>
<accession>A0A9W6BJY9</accession>
<dbReference type="Proteomes" id="UP001165080">
    <property type="component" value="Unassembled WGS sequence"/>
</dbReference>
<dbReference type="InterPro" id="IPR029063">
    <property type="entry name" value="SAM-dependent_MTases_sf"/>
</dbReference>
<dbReference type="InterPro" id="IPR019410">
    <property type="entry name" value="Methyltransf_16"/>
</dbReference>
<feature type="compositionally biased region" description="Low complexity" evidence="1">
    <location>
        <begin position="345"/>
        <end position="355"/>
    </location>
</feature>
<dbReference type="OrthoDB" id="413520at2759"/>
<dbReference type="Gene3D" id="3.40.50.150">
    <property type="entry name" value="Vaccinia Virus protein VP39"/>
    <property type="match status" value="1"/>
</dbReference>
<evidence type="ECO:0000313" key="3">
    <source>
        <dbReference type="Proteomes" id="UP001165080"/>
    </source>
</evidence>
<comment type="caution">
    <text evidence="2">The sequence shown here is derived from an EMBL/GenBank/DDBJ whole genome shotgun (WGS) entry which is preliminary data.</text>
</comment>
<feature type="region of interest" description="Disordered" evidence="1">
    <location>
        <begin position="345"/>
        <end position="394"/>
    </location>
</feature>
<gene>
    <name evidence="2" type="primary">PLEST008797</name>
    <name evidence="2" type="ORF">PLESTB_000716800</name>
</gene>
<feature type="region of interest" description="Disordered" evidence="1">
    <location>
        <begin position="98"/>
        <end position="124"/>
    </location>
</feature>
<proteinExistence type="predicted"/>
<dbReference type="SUPFAM" id="SSF53335">
    <property type="entry name" value="S-adenosyl-L-methionine-dependent methyltransferases"/>
    <property type="match status" value="1"/>
</dbReference>
<reference evidence="2 3" key="1">
    <citation type="journal article" date="2023" name="Commun. Biol.">
        <title>Reorganization of the ancestral sex-determining regions during the evolution of trioecy in Pleodorina starrii.</title>
        <authorList>
            <person name="Takahashi K."/>
            <person name="Suzuki S."/>
            <person name="Kawai-Toyooka H."/>
            <person name="Yamamoto K."/>
            <person name="Hamaji T."/>
            <person name="Ootsuki R."/>
            <person name="Yamaguchi H."/>
            <person name="Kawachi M."/>
            <person name="Higashiyama T."/>
            <person name="Nozaki H."/>
        </authorList>
    </citation>
    <scope>NUCLEOTIDE SEQUENCE [LARGE SCALE GENOMIC DNA]</scope>
    <source>
        <strain evidence="2 3">NIES-4479</strain>
    </source>
</reference>
<dbReference type="Pfam" id="PF10294">
    <property type="entry name" value="Methyltransf_16"/>
    <property type="match status" value="1"/>
</dbReference>
<sequence length="394" mass="41107">MASCEAEARGAETASGVAVNDCGRGLVSDNNGAQRRLAEEQAAESLHDGEDEEVGPKDWQRFYMGYHQRFVENCVLELQGGRLRVSLAQAPSAKVAAKKAAEGRSGKGGQQQQRGQQLDKASDPALTGTTVWDGAVVLSHYLTETSVLVRPADLPYAYSGGRLPNVLELGAGTGAVSLALAASRAAASVTITDLADLLPHLRLNVARNAALLQPGRVPLQLQPLRWGPEGEADVQSLAPVRPPYDVIVGSDLIYYSYNPETPHSRLLLWTLRRLCGPHSAVFLSLSLHHNPEEVERFLRWAEEGDDGFHVLRLRRSIPPEWRVPDVLVARLTPKWTAAAPAAPAAAADGGDLSGVSGDGDGGGSGGGSGDGGGGGGDSGAAAGTEDGEAGPGAV</sequence>
<evidence type="ECO:0000256" key="1">
    <source>
        <dbReference type="SAM" id="MobiDB-lite"/>
    </source>
</evidence>
<name>A0A9W6BJY9_9CHLO</name>
<organism evidence="2 3">
    <name type="scientific">Pleodorina starrii</name>
    <dbReference type="NCBI Taxonomy" id="330485"/>
    <lineage>
        <taxon>Eukaryota</taxon>
        <taxon>Viridiplantae</taxon>
        <taxon>Chlorophyta</taxon>
        <taxon>core chlorophytes</taxon>
        <taxon>Chlorophyceae</taxon>
        <taxon>CS clade</taxon>
        <taxon>Chlamydomonadales</taxon>
        <taxon>Volvocaceae</taxon>
        <taxon>Pleodorina</taxon>
    </lineage>
</organism>
<evidence type="ECO:0000313" key="2">
    <source>
        <dbReference type="EMBL" id="GLC53180.1"/>
    </source>
</evidence>